<organism evidence="1 2">
    <name type="scientific">Mesorhizobium huakuii</name>
    <dbReference type="NCBI Taxonomy" id="28104"/>
    <lineage>
        <taxon>Bacteria</taxon>
        <taxon>Pseudomonadati</taxon>
        <taxon>Pseudomonadota</taxon>
        <taxon>Alphaproteobacteria</taxon>
        <taxon>Hyphomicrobiales</taxon>
        <taxon>Phyllobacteriaceae</taxon>
        <taxon>Mesorhizobium</taxon>
    </lineage>
</organism>
<protein>
    <submittedName>
        <fullName evidence="1">Uncharacterized protein</fullName>
    </submittedName>
</protein>
<geneLocation type="plasmid" evidence="1 2">
    <name>p_1</name>
</geneLocation>
<dbReference type="RefSeq" id="WP_183455085.1">
    <property type="nucleotide sequence ID" value="NZ_CP050299.1"/>
</dbReference>
<sequence>MCGDAVALTPDQALAVFELLTELRDKIWLCYALDIQQEIQNLNAPTD</sequence>
<evidence type="ECO:0000313" key="1">
    <source>
        <dbReference type="EMBL" id="QND62364.1"/>
    </source>
</evidence>
<evidence type="ECO:0000313" key="2">
    <source>
        <dbReference type="Proteomes" id="UP000515465"/>
    </source>
</evidence>
<keyword evidence="1" id="KW-0614">Plasmid</keyword>
<proteinExistence type="predicted"/>
<gene>
    <name evidence="1" type="ORF">HB778_40995</name>
</gene>
<dbReference type="EMBL" id="CP050299">
    <property type="protein sequence ID" value="QND62364.1"/>
    <property type="molecule type" value="Genomic_DNA"/>
</dbReference>
<dbReference type="Proteomes" id="UP000515465">
    <property type="component" value="Plasmid p_1"/>
</dbReference>
<name>A0A7G6T6I2_9HYPH</name>
<reference evidence="2" key="1">
    <citation type="journal article" date="2020" name="Mol. Plant Microbe">
        <title>Rhizobial microsymbionts of the narrowly endemic Oxytropis species growing in Kamchatka are characterized by significant genetic diversity and possess a set of genes that are associated with T3SS and T6SS secretion systems and can affect the development of symbiosis.</title>
        <authorList>
            <person name="Safronova V."/>
            <person name="Guro P."/>
            <person name="Sazanova A."/>
            <person name="Kuznetsova I."/>
            <person name="Belimov A."/>
            <person name="Yakubov V."/>
            <person name="Chirak E."/>
            <person name="Afonin A."/>
            <person name="Gogolev Y."/>
            <person name="Andronov E."/>
            <person name="Tikhonovich I."/>
        </authorList>
    </citation>
    <scope>NUCLEOTIDE SEQUENCE [LARGE SCALE GENOMIC DNA]</scope>
    <source>
        <strain evidence="2">583</strain>
        <plasmid evidence="2">p_1</plasmid>
    </source>
</reference>
<dbReference type="AlphaFoldDB" id="A0A7G6T6I2"/>
<accession>A0A7G6T6I2</accession>